<dbReference type="AlphaFoldDB" id="A0AAN9SU88"/>
<reference evidence="6 7" key="1">
    <citation type="submission" date="2024-01" db="EMBL/GenBank/DDBJ databases">
        <title>The genomes of 5 underutilized Papilionoideae crops provide insights into root nodulation and disease resistanc.</title>
        <authorList>
            <person name="Jiang F."/>
        </authorList>
    </citation>
    <scope>NUCLEOTIDE SEQUENCE [LARGE SCALE GENOMIC DNA]</scope>
    <source>
        <strain evidence="6">DUOXIRENSHENG_FW03</strain>
        <tissue evidence="6">Leaves</tissue>
    </source>
</reference>
<dbReference type="InterPro" id="IPR011009">
    <property type="entry name" value="Kinase-like_dom_sf"/>
</dbReference>
<keyword evidence="7" id="KW-1185">Reference proteome</keyword>
<evidence type="ECO:0000313" key="7">
    <source>
        <dbReference type="Proteomes" id="UP001386955"/>
    </source>
</evidence>
<dbReference type="InterPro" id="IPR051343">
    <property type="entry name" value="G-type_lectin_kinases/EP1-like"/>
</dbReference>
<dbReference type="SMART" id="SM00108">
    <property type="entry name" value="B_lectin"/>
    <property type="match status" value="1"/>
</dbReference>
<dbReference type="PANTHER" id="PTHR47976">
    <property type="entry name" value="G-TYPE LECTIN S-RECEPTOR-LIKE SERINE/THREONINE-PROTEIN KINASE SD2-5"/>
    <property type="match status" value="1"/>
</dbReference>
<dbReference type="Pfam" id="PF07714">
    <property type="entry name" value="PK_Tyr_Ser-Thr"/>
    <property type="match status" value="1"/>
</dbReference>
<feature type="transmembrane region" description="Helical" evidence="4">
    <location>
        <begin position="392"/>
        <end position="416"/>
    </location>
</feature>
<dbReference type="Gene3D" id="1.10.510.10">
    <property type="entry name" value="Transferase(Phosphotransferase) domain 1"/>
    <property type="match status" value="1"/>
</dbReference>
<comment type="caution">
    <text evidence="6">The sequence shown here is derived from an EMBL/GenBank/DDBJ whole genome shotgun (WGS) entry which is preliminary data.</text>
</comment>
<dbReference type="SUPFAM" id="SSF51110">
    <property type="entry name" value="alpha-D-mannose-specific plant lectins"/>
    <property type="match status" value="1"/>
</dbReference>
<dbReference type="PANTHER" id="PTHR47976:SF56">
    <property type="entry name" value="RECEPTOR-LIKE SERINE_THREONINE-PROTEIN KINASE"/>
    <property type="match status" value="1"/>
</dbReference>
<keyword evidence="4" id="KW-0812">Transmembrane</keyword>
<keyword evidence="4" id="KW-1133">Transmembrane helix</keyword>
<dbReference type="GO" id="GO:0004672">
    <property type="term" value="F:protein kinase activity"/>
    <property type="evidence" value="ECO:0007669"/>
    <property type="project" value="InterPro"/>
</dbReference>
<gene>
    <name evidence="6" type="ORF">VNO78_07924</name>
</gene>
<evidence type="ECO:0000259" key="5">
    <source>
        <dbReference type="PROSITE" id="PS50927"/>
    </source>
</evidence>
<keyword evidence="3" id="KW-0325">Glycoprotein</keyword>
<dbReference type="InterPro" id="IPR001245">
    <property type="entry name" value="Ser-Thr/Tyr_kinase_cat_dom"/>
</dbReference>
<evidence type="ECO:0000256" key="1">
    <source>
        <dbReference type="ARBA" id="ARBA00022729"/>
    </source>
</evidence>
<evidence type="ECO:0000313" key="6">
    <source>
        <dbReference type="EMBL" id="KAK7406301.1"/>
    </source>
</evidence>
<dbReference type="InterPro" id="IPR036426">
    <property type="entry name" value="Bulb-type_lectin_dom_sf"/>
</dbReference>
<dbReference type="Proteomes" id="UP001386955">
    <property type="component" value="Unassembled WGS sequence"/>
</dbReference>
<dbReference type="InterPro" id="IPR001480">
    <property type="entry name" value="Bulb-type_lectin_dom"/>
</dbReference>
<protein>
    <recommendedName>
        <fullName evidence="5">Bulb-type lectin domain-containing protein</fullName>
    </recommendedName>
</protein>
<dbReference type="SUPFAM" id="SSF56112">
    <property type="entry name" value="Protein kinase-like (PK-like)"/>
    <property type="match status" value="1"/>
</dbReference>
<keyword evidence="4" id="KW-0472">Membrane</keyword>
<dbReference type="PROSITE" id="PS50927">
    <property type="entry name" value="BULB_LECTIN"/>
    <property type="match status" value="1"/>
</dbReference>
<dbReference type="EMBL" id="JAYMYS010000002">
    <property type="protein sequence ID" value="KAK7406301.1"/>
    <property type="molecule type" value="Genomic_DNA"/>
</dbReference>
<evidence type="ECO:0000256" key="3">
    <source>
        <dbReference type="ARBA" id="ARBA00023180"/>
    </source>
</evidence>
<dbReference type="Gene3D" id="2.90.10.10">
    <property type="entry name" value="Bulb-type lectin domain"/>
    <property type="match status" value="1"/>
</dbReference>
<sequence>MKSHSCAKLRRVRRLTVEDVENSTKALELQLLRVIYLHGFSLASVNVSLNSPLSTNTNDVWHSPSGEFAFGFRPLNNDTDPNSKVFMVAIWYDMIPDKTVVWSARNGYELITGAMLDDGNFVLLNGASDYVWQSFDNPTDTLLLNQSLNGNLTCRFTDTNYTTGRFQLHFKDGNVLLSSQLPYKSYHVIDASGNASRLVATLDFNGVFTQYAHPRNTNAQPGWRIVRYVPDNICNDIFNDYGSGSCGYNSYCSMENQRPTCNCPYGYSLVDPSNEFGGCQPNFTLACGADVHSPPQELYEMHESTNFNFPLGDYETIQHYSRQQCQQSCLHDCKCAMAVLGGDVCWMKRFPLRNGRVVEYSDQHVVYIKTRLSPDFSPGAADSKKEDRAKPILLGSLIGSLVITGILLVVVTWFILLKMNTGTRGYVAPEWFKNVAVTNKVDVYSFGVMWLEIISCRRSVLTIEYGEEEKAVLTDWACDCYMEGRIDALVENDEEALSDIDRLQNWLNIGIWCINEQPEMRPTMPIVMQVLQGFVQNKAIPCPQEKDVLIAMNAALEDVYKKVFADSYQHDACVTDRWMGNCMNDETSLTESQGSSLF</sequence>
<feature type="domain" description="Bulb-type lectin" evidence="5">
    <location>
        <begin position="46"/>
        <end position="167"/>
    </location>
</feature>
<name>A0AAN9SU88_PSOTE</name>
<accession>A0AAN9SU88</accession>
<dbReference type="Pfam" id="PF01453">
    <property type="entry name" value="B_lectin"/>
    <property type="match status" value="1"/>
</dbReference>
<evidence type="ECO:0000256" key="2">
    <source>
        <dbReference type="ARBA" id="ARBA00023157"/>
    </source>
</evidence>
<proteinExistence type="predicted"/>
<keyword evidence="2" id="KW-1015">Disulfide bond</keyword>
<organism evidence="6 7">
    <name type="scientific">Psophocarpus tetragonolobus</name>
    <name type="common">Winged bean</name>
    <name type="synonym">Dolichos tetragonolobus</name>
    <dbReference type="NCBI Taxonomy" id="3891"/>
    <lineage>
        <taxon>Eukaryota</taxon>
        <taxon>Viridiplantae</taxon>
        <taxon>Streptophyta</taxon>
        <taxon>Embryophyta</taxon>
        <taxon>Tracheophyta</taxon>
        <taxon>Spermatophyta</taxon>
        <taxon>Magnoliopsida</taxon>
        <taxon>eudicotyledons</taxon>
        <taxon>Gunneridae</taxon>
        <taxon>Pentapetalae</taxon>
        <taxon>rosids</taxon>
        <taxon>fabids</taxon>
        <taxon>Fabales</taxon>
        <taxon>Fabaceae</taxon>
        <taxon>Papilionoideae</taxon>
        <taxon>50 kb inversion clade</taxon>
        <taxon>NPAAA clade</taxon>
        <taxon>indigoferoid/millettioid clade</taxon>
        <taxon>Phaseoleae</taxon>
        <taxon>Psophocarpus</taxon>
    </lineage>
</organism>
<keyword evidence="1" id="KW-0732">Signal</keyword>
<evidence type="ECO:0000256" key="4">
    <source>
        <dbReference type="SAM" id="Phobius"/>
    </source>
</evidence>